<comment type="caution">
    <text evidence="1">The sequence shown here is derived from an EMBL/GenBank/DDBJ whole genome shotgun (WGS) entry which is preliminary data.</text>
</comment>
<name>A0A3A1QSL1_9BACI</name>
<proteinExistence type="predicted"/>
<gene>
    <name evidence="1" type="ORF">D3H55_22830</name>
</gene>
<dbReference type="RefSeq" id="WP_119549629.1">
    <property type="nucleotide sequence ID" value="NZ_QXIR01000053.1"/>
</dbReference>
<evidence type="ECO:0000313" key="1">
    <source>
        <dbReference type="EMBL" id="RIW27627.1"/>
    </source>
</evidence>
<protein>
    <submittedName>
        <fullName evidence="1">Uncharacterized protein</fullName>
    </submittedName>
</protein>
<sequence length="104" mass="11880">METADLRIEIELGDIGGGIADSPKGLPSNFEEIEVEEVIWDEDELIEMNSIVTITGYLNEKIEVVIKWNEQFYEKYKANEKVKQLIEEGEKIIVESLVSMANMD</sequence>
<reference evidence="1 2" key="1">
    <citation type="submission" date="2018-09" db="EMBL/GenBank/DDBJ databases">
        <title>Bacillus saliacetes sp. nov., isolated from Thai shrimp paste (Ka-pi).</title>
        <authorList>
            <person name="Daroonpunt R."/>
            <person name="Tanasupawat S."/>
            <person name="Yiamsombut S."/>
        </authorList>
    </citation>
    <scope>NUCLEOTIDE SEQUENCE [LARGE SCALE GENOMIC DNA]</scope>
    <source>
        <strain evidence="1 2">SKP7-4</strain>
    </source>
</reference>
<dbReference type="Proteomes" id="UP000265801">
    <property type="component" value="Unassembled WGS sequence"/>
</dbReference>
<organism evidence="1 2">
    <name type="scientific">Bacillus salacetis</name>
    <dbReference type="NCBI Taxonomy" id="2315464"/>
    <lineage>
        <taxon>Bacteria</taxon>
        <taxon>Bacillati</taxon>
        <taxon>Bacillota</taxon>
        <taxon>Bacilli</taxon>
        <taxon>Bacillales</taxon>
        <taxon>Bacillaceae</taxon>
        <taxon>Bacillus</taxon>
    </lineage>
</organism>
<keyword evidence="2" id="KW-1185">Reference proteome</keyword>
<dbReference type="AlphaFoldDB" id="A0A3A1QSL1"/>
<evidence type="ECO:0000313" key="2">
    <source>
        <dbReference type="Proteomes" id="UP000265801"/>
    </source>
</evidence>
<dbReference type="EMBL" id="QXIR01000053">
    <property type="protein sequence ID" value="RIW27627.1"/>
    <property type="molecule type" value="Genomic_DNA"/>
</dbReference>
<accession>A0A3A1QSL1</accession>